<feature type="transmembrane region" description="Helical" evidence="1">
    <location>
        <begin position="185"/>
        <end position="208"/>
    </location>
</feature>
<reference evidence="2 3" key="1">
    <citation type="submission" date="2019-02" db="EMBL/GenBank/DDBJ databases">
        <title>Deep-cultivation of Planctomycetes and their phenomic and genomic characterization uncovers novel biology.</title>
        <authorList>
            <person name="Wiegand S."/>
            <person name="Jogler M."/>
            <person name="Boedeker C."/>
            <person name="Pinto D."/>
            <person name="Vollmers J."/>
            <person name="Rivas-Marin E."/>
            <person name="Kohn T."/>
            <person name="Peeters S.H."/>
            <person name="Heuer A."/>
            <person name="Rast P."/>
            <person name="Oberbeckmann S."/>
            <person name="Bunk B."/>
            <person name="Jeske O."/>
            <person name="Meyerdierks A."/>
            <person name="Storesund J.E."/>
            <person name="Kallscheuer N."/>
            <person name="Luecker S."/>
            <person name="Lage O.M."/>
            <person name="Pohl T."/>
            <person name="Merkel B.J."/>
            <person name="Hornburger P."/>
            <person name="Mueller R.-W."/>
            <person name="Bruemmer F."/>
            <person name="Labrenz M."/>
            <person name="Spormann A.M."/>
            <person name="Op den Camp H."/>
            <person name="Overmann J."/>
            <person name="Amann R."/>
            <person name="Jetten M.S.M."/>
            <person name="Mascher T."/>
            <person name="Medema M.H."/>
            <person name="Devos D.P."/>
            <person name="Kaster A.-K."/>
            <person name="Ovreas L."/>
            <person name="Rohde M."/>
            <person name="Galperin M.Y."/>
            <person name="Jogler C."/>
        </authorList>
    </citation>
    <scope>NUCLEOTIDE SEQUENCE [LARGE SCALE GENOMIC DNA]</scope>
    <source>
        <strain evidence="2 3">Poly30</strain>
    </source>
</reference>
<keyword evidence="3" id="KW-1185">Reference proteome</keyword>
<evidence type="ECO:0000313" key="3">
    <source>
        <dbReference type="Proteomes" id="UP000320390"/>
    </source>
</evidence>
<protein>
    <submittedName>
        <fullName evidence="2">ABC-2 family transporter protein</fullName>
    </submittedName>
</protein>
<feature type="transmembrane region" description="Helical" evidence="1">
    <location>
        <begin position="228"/>
        <end position="249"/>
    </location>
</feature>
<evidence type="ECO:0000313" key="2">
    <source>
        <dbReference type="EMBL" id="QDV07913.1"/>
    </source>
</evidence>
<feature type="transmembrane region" description="Helical" evidence="1">
    <location>
        <begin position="71"/>
        <end position="93"/>
    </location>
</feature>
<organism evidence="2 3">
    <name type="scientific">Saltatorellus ferox</name>
    <dbReference type="NCBI Taxonomy" id="2528018"/>
    <lineage>
        <taxon>Bacteria</taxon>
        <taxon>Pseudomonadati</taxon>
        <taxon>Planctomycetota</taxon>
        <taxon>Planctomycetia</taxon>
        <taxon>Planctomycetia incertae sedis</taxon>
        <taxon>Saltatorellus</taxon>
    </lineage>
</organism>
<feature type="transmembrane region" description="Helical" evidence="1">
    <location>
        <begin position="156"/>
        <end position="173"/>
    </location>
</feature>
<sequence length="254" mass="28482">MIRGWKGYVVYGLGFLLVLEMMLAAAIYWWPSFAENIGKYKVIASPIPMLKQLVDQVDRGGVAGYVVGQHFFKGCATLGTAAAILFASGAVAGEAHRGTMELWLARPVSRLRLLTERYVLGLLAVIVPVFASSYTIPALLTRVDQTMQWSDLTRCSIHMAAFLGVVYSIAFLWSSLGSEPLRISFVMLFASILTFAIYMVETITNYSLYRIVDIEVFMEIVMRNRLDWRFVGPMLAISAVLYLLSLRAFQRRVP</sequence>
<dbReference type="OrthoDB" id="290364at2"/>
<feature type="transmembrane region" description="Helical" evidence="1">
    <location>
        <begin position="7"/>
        <end position="30"/>
    </location>
</feature>
<keyword evidence="1" id="KW-1133">Transmembrane helix</keyword>
<dbReference type="GO" id="GO:0005886">
    <property type="term" value="C:plasma membrane"/>
    <property type="evidence" value="ECO:0007669"/>
    <property type="project" value="UniProtKB-SubCell"/>
</dbReference>
<evidence type="ECO:0000256" key="1">
    <source>
        <dbReference type="SAM" id="Phobius"/>
    </source>
</evidence>
<dbReference type="GO" id="GO:0140359">
    <property type="term" value="F:ABC-type transporter activity"/>
    <property type="evidence" value="ECO:0007669"/>
    <property type="project" value="InterPro"/>
</dbReference>
<dbReference type="AlphaFoldDB" id="A0A518EUZ8"/>
<proteinExistence type="predicted"/>
<keyword evidence="1" id="KW-0472">Membrane</keyword>
<name>A0A518EUZ8_9BACT</name>
<keyword evidence="1" id="KW-0812">Transmembrane</keyword>
<dbReference type="EMBL" id="CP036434">
    <property type="protein sequence ID" value="QDV07913.1"/>
    <property type="molecule type" value="Genomic_DNA"/>
</dbReference>
<feature type="transmembrane region" description="Helical" evidence="1">
    <location>
        <begin position="114"/>
        <end position="136"/>
    </location>
</feature>
<dbReference type="Pfam" id="PF12679">
    <property type="entry name" value="ABC2_membrane_2"/>
    <property type="match status" value="1"/>
</dbReference>
<accession>A0A518EUZ8</accession>
<dbReference type="Proteomes" id="UP000320390">
    <property type="component" value="Chromosome"/>
</dbReference>
<gene>
    <name evidence="2" type="ORF">Poly30_34480</name>
</gene>